<dbReference type="Pfam" id="PF04434">
    <property type="entry name" value="SWIM"/>
    <property type="match status" value="1"/>
</dbReference>
<evidence type="ECO:0000313" key="4">
    <source>
        <dbReference type="Proteomes" id="UP000195667"/>
    </source>
</evidence>
<dbReference type="PANTHER" id="PTHR38133:SF1">
    <property type="entry name" value="SLR1429 PROTEIN"/>
    <property type="match status" value="1"/>
</dbReference>
<evidence type="ECO:0000313" key="3">
    <source>
        <dbReference type="EMBL" id="SJM90167.1"/>
    </source>
</evidence>
<dbReference type="InterPro" id="IPR007527">
    <property type="entry name" value="Znf_SWIM"/>
</dbReference>
<dbReference type="Proteomes" id="UP000195667">
    <property type="component" value="Unassembled WGS sequence"/>
</dbReference>
<accession>A0A1R4H1M6</accession>
<dbReference type="OrthoDB" id="188274at2"/>
<evidence type="ECO:0000259" key="2">
    <source>
        <dbReference type="PROSITE" id="PS50966"/>
    </source>
</evidence>
<dbReference type="EMBL" id="FUKI01000042">
    <property type="protein sequence ID" value="SJM90167.1"/>
    <property type="molecule type" value="Genomic_DNA"/>
</dbReference>
<dbReference type="RefSeq" id="WP_087142424.1">
    <property type="nucleotide sequence ID" value="NZ_FUKI01000042.1"/>
</dbReference>
<evidence type="ECO:0000256" key="1">
    <source>
        <dbReference type="PROSITE-ProRule" id="PRU00325"/>
    </source>
</evidence>
<keyword evidence="1" id="KW-0863">Zinc-finger</keyword>
<sequence length="279" mass="31780">MSKFAKTWWGERFLSALEAFTDRGRLERGRSYSTDNRIKQWLLKDGKVEAKLRGNINAYFGVYKEPTYKVSVQMAHLTEAQWQKIIKQLTQRASFIARLLLNEIPENIESVFADAGVHLLPKNYKDFKVSCDCPDYAVPCKHIAGVCYRLAGQLDQDPFLLFEMRGLASEKLLRQLAESPLGKVLSDAKSNATAELMPVDSFFTRPISIKLPKDISLKGFWHGQQPLPQSIEPSTPATIPAMLIKKGGDFPAFWQKQGSFIEVMEDFYVRMRKNVLRGL</sequence>
<name>A0A1R4H1M6_9GAMM</name>
<keyword evidence="1" id="KW-0479">Metal-binding</keyword>
<gene>
    <name evidence="3" type="ORF">CRENPOLYSF1_1360015</name>
</gene>
<dbReference type="PANTHER" id="PTHR38133">
    <property type="entry name" value="SLR1429 PROTEIN"/>
    <property type="match status" value="1"/>
</dbReference>
<dbReference type="PROSITE" id="PS50966">
    <property type="entry name" value="ZF_SWIM"/>
    <property type="match status" value="1"/>
</dbReference>
<proteinExistence type="predicted"/>
<protein>
    <submittedName>
        <fullName evidence="3">SWIM Zn-finger</fullName>
    </submittedName>
</protein>
<feature type="domain" description="SWIM-type" evidence="2">
    <location>
        <begin position="115"/>
        <end position="151"/>
    </location>
</feature>
<keyword evidence="4" id="KW-1185">Reference proteome</keyword>
<dbReference type="AlphaFoldDB" id="A0A1R4H1M6"/>
<reference evidence="4" key="1">
    <citation type="submission" date="2017-02" db="EMBL/GenBank/DDBJ databases">
        <authorList>
            <person name="Daims H."/>
        </authorList>
    </citation>
    <scope>NUCLEOTIDE SEQUENCE [LARGE SCALE GENOMIC DNA]</scope>
</reference>
<dbReference type="GO" id="GO:0008270">
    <property type="term" value="F:zinc ion binding"/>
    <property type="evidence" value="ECO:0007669"/>
    <property type="project" value="UniProtKB-KW"/>
</dbReference>
<organism evidence="3 4">
    <name type="scientific">Crenothrix polyspora</name>
    <dbReference type="NCBI Taxonomy" id="360316"/>
    <lineage>
        <taxon>Bacteria</taxon>
        <taxon>Pseudomonadati</taxon>
        <taxon>Pseudomonadota</taxon>
        <taxon>Gammaproteobacteria</taxon>
        <taxon>Methylococcales</taxon>
        <taxon>Crenotrichaceae</taxon>
        <taxon>Crenothrix</taxon>
    </lineage>
</organism>
<keyword evidence="1" id="KW-0862">Zinc</keyword>